<dbReference type="RefSeq" id="WP_146819382.1">
    <property type="nucleotide sequence ID" value="NZ_BJYK01000004.1"/>
</dbReference>
<dbReference type="CDD" id="cd11614">
    <property type="entry name" value="SAF_CpaB_FlgA_like"/>
    <property type="match status" value="1"/>
</dbReference>
<name>A0A511YX27_9CELL</name>
<feature type="signal peptide" evidence="1">
    <location>
        <begin position="1"/>
        <end position="33"/>
    </location>
</feature>
<feature type="domain" description="SAF" evidence="2">
    <location>
        <begin position="45"/>
        <end position="107"/>
    </location>
</feature>
<dbReference type="EMBL" id="BJYK01000004">
    <property type="protein sequence ID" value="GEN79755.1"/>
    <property type="molecule type" value="Genomic_DNA"/>
</dbReference>
<keyword evidence="1" id="KW-0732">Signal</keyword>
<dbReference type="InterPro" id="IPR013974">
    <property type="entry name" value="SAF"/>
</dbReference>
<dbReference type="SMART" id="SM00858">
    <property type="entry name" value="SAF"/>
    <property type="match status" value="1"/>
</dbReference>
<organism evidence="3 4">
    <name type="scientific">Actinotalea fermentans</name>
    <dbReference type="NCBI Taxonomy" id="43671"/>
    <lineage>
        <taxon>Bacteria</taxon>
        <taxon>Bacillati</taxon>
        <taxon>Actinomycetota</taxon>
        <taxon>Actinomycetes</taxon>
        <taxon>Micrococcales</taxon>
        <taxon>Cellulomonadaceae</taxon>
        <taxon>Actinotalea</taxon>
    </lineage>
</organism>
<feature type="chain" id="PRO_5022179155" description="SAF domain-containing protein" evidence="1">
    <location>
        <begin position="34"/>
        <end position="223"/>
    </location>
</feature>
<dbReference type="PROSITE" id="PS51257">
    <property type="entry name" value="PROKAR_LIPOPROTEIN"/>
    <property type="match status" value="1"/>
</dbReference>
<protein>
    <recommendedName>
        <fullName evidence="2">SAF domain-containing protein</fullName>
    </recommendedName>
</protein>
<accession>A0A511YX27</accession>
<sequence length="223" mass="21897">MTSPRLPLALRVLAWRVRPAVLALGLVAACALAARAAAPPPAPTVPVVVADDDLSAGDVLTAEDLRTVRLPRSAAPTGAVPHADSLVGEALAVDVPRGLVVLPAHLTRSRFATAAPDGTVAVPVHLADAAVAALLRPGDRVDLVSGGLDGWPGEDGPAVLAASALVLEVLTEDDAGDGGVGLLGSGTAADTDPLVVVAVPAEDGHRIAAAAGGSLGAVLVQGS</sequence>
<evidence type="ECO:0000256" key="1">
    <source>
        <dbReference type="SAM" id="SignalP"/>
    </source>
</evidence>
<proteinExistence type="predicted"/>
<evidence type="ECO:0000259" key="2">
    <source>
        <dbReference type="SMART" id="SM00858"/>
    </source>
</evidence>
<dbReference type="OrthoDB" id="4830010at2"/>
<comment type="caution">
    <text evidence="3">The sequence shown here is derived from an EMBL/GenBank/DDBJ whole genome shotgun (WGS) entry which is preliminary data.</text>
</comment>
<evidence type="ECO:0000313" key="4">
    <source>
        <dbReference type="Proteomes" id="UP000321484"/>
    </source>
</evidence>
<keyword evidence="4" id="KW-1185">Reference proteome</keyword>
<dbReference type="AlphaFoldDB" id="A0A511YX27"/>
<reference evidence="3 4" key="1">
    <citation type="submission" date="2019-07" db="EMBL/GenBank/DDBJ databases">
        <title>Whole genome shotgun sequence of Actinotalea fermentans NBRC 105374.</title>
        <authorList>
            <person name="Hosoyama A."/>
            <person name="Uohara A."/>
            <person name="Ohji S."/>
            <person name="Ichikawa N."/>
        </authorList>
    </citation>
    <scope>NUCLEOTIDE SEQUENCE [LARGE SCALE GENOMIC DNA]</scope>
    <source>
        <strain evidence="3 4">NBRC 105374</strain>
    </source>
</reference>
<gene>
    <name evidence="3" type="ORF">AFE02nite_14890</name>
</gene>
<dbReference type="Pfam" id="PF08666">
    <property type="entry name" value="SAF"/>
    <property type="match status" value="1"/>
</dbReference>
<evidence type="ECO:0000313" key="3">
    <source>
        <dbReference type="EMBL" id="GEN79755.1"/>
    </source>
</evidence>
<dbReference type="Proteomes" id="UP000321484">
    <property type="component" value="Unassembled WGS sequence"/>
</dbReference>